<evidence type="ECO:0000313" key="1">
    <source>
        <dbReference type="EMBL" id="KAI3667367.1"/>
    </source>
</evidence>
<organism evidence="1 2">
    <name type="scientific">Arctium lappa</name>
    <name type="common">Greater burdock</name>
    <name type="synonym">Lappa major</name>
    <dbReference type="NCBI Taxonomy" id="4217"/>
    <lineage>
        <taxon>Eukaryota</taxon>
        <taxon>Viridiplantae</taxon>
        <taxon>Streptophyta</taxon>
        <taxon>Embryophyta</taxon>
        <taxon>Tracheophyta</taxon>
        <taxon>Spermatophyta</taxon>
        <taxon>Magnoliopsida</taxon>
        <taxon>eudicotyledons</taxon>
        <taxon>Gunneridae</taxon>
        <taxon>Pentapetalae</taxon>
        <taxon>asterids</taxon>
        <taxon>campanulids</taxon>
        <taxon>Asterales</taxon>
        <taxon>Asteraceae</taxon>
        <taxon>Carduoideae</taxon>
        <taxon>Cardueae</taxon>
        <taxon>Arctiinae</taxon>
        <taxon>Arctium</taxon>
    </lineage>
</organism>
<name>A0ACB8XJE8_ARCLA</name>
<gene>
    <name evidence="1" type="ORF">L6452_42423</name>
</gene>
<keyword evidence="2" id="KW-1185">Reference proteome</keyword>
<proteinExistence type="predicted"/>
<dbReference type="EMBL" id="CM042063">
    <property type="protein sequence ID" value="KAI3667367.1"/>
    <property type="molecule type" value="Genomic_DNA"/>
</dbReference>
<protein>
    <submittedName>
        <fullName evidence="1">Uncharacterized protein</fullName>
    </submittedName>
</protein>
<sequence length="164" mass="19006">MHRLGARIIWCLVFVPQRIPGSILRQWRSVSVLTCYAHICVYRARSWGDIVSTLQSNKATKVCVGFAWYALSCVDVARLWGMIIWANGNVRQFAHYAHILSLRLVGVLVMIAVVSSRACLWDDGVFMSRWSIMYTFSFGLGSRRCLNFFNIRRVWTRFWDVAHI</sequence>
<reference evidence="1 2" key="2">
    <citation type="journal article" date="2022" name="Mol. Ecol. Resour.">
        <title>The genomes of chicory, endive, great burdock and yacon provide insights into Asteraceae paleo-polyploidization history and plant inulin production.</title>
        <authorList>
            <person name="Fan W."/>
            <person name="Wang S."/>
            <person name="Wang H."/>
            <person name="Wang A."/>
            <person name="Jiang F."/>
            <person name="Liu H."/>
            <person name="Zhao H."/>
            <person name="Xu D."/>
            <person name="Zhang Y."/>
        </authorList>
    </citation>
    <scope>NUCLEOTIDE SEQUENCE [LARGE SCALE GENOMIC DNA]</scope>
    <source>
        <strain evidence="2">cv. Niubang</strain>
    </source>
</reference>
<accession>A0ACB8XJE8</accession>
<evidence type="ECO:0000313" key="2">
    <source>
        <dbReference type="Proteomes" id="UP001055879"/>
    </source>
</evidence>
<dbReference type="Proteomes" id="UP001055879">
    <property type="component" value="Linkage Group LG17"/>
</dbReference>
<reference evidence="2" key="1">
    <citation type="journal article" date="2022" name="Mol. Ecol. Resour.">
        <title>The genomes of chicory, endive, great burdock and yacon provide insights into Asteraceae palaeo-polyploidization history and plant inulin production.</title>
        <authorList>
            <person name="Fan W."/>
            <person name="Wang S."/>
            <person name="Wang H."/>
            <person name="Wang A."/>
            <person name="Jiang F."/>
            <person name="Liu H."/>
            <person name="Zhao H."/>
            <person name="Xu D."/>
            <person name="Zhang Y."/>
        </authorList>
    </citation>
    <scope>NUCLEOTIDE SEQUENCE [LARGE SCALE GENOMIC DNA]</scope>
    <source>
        <strain evidence="2">cv. Niubang</strain>
    </source>
</reference>
<comment type="caution">
    <text evidence="1">The sequence shown here is derived from an EMBL/GenBank/DDBJ whole genome shotgun (WGS) entry which is preliminary data.</text>
</comment>